<keyword evidence="4" id="KW-0677">Repeat</keyword>
<reference evidence="7 8" key="1">
    <citation type="submission" date="2021-05" db="EMBL/GenBank/DDBJ databases">
        <authorList>
            <person name="Zahm M."/>
            <person name="Klopp C."/>
            <person name="Cabau C."/>
            <person name="Kuhl H."/>
            <person name="Suciu R."/>
            <person name="Ciorpac M."/>
            <person name="Holostenco D."/>
            <person name="Gessner J."/>
            <person name="Wuertz S."/>
            <person name="Hohne C."/>
            <person name="Stock M."/>
            <person name="Gislard M."/>
            <person name="Lluch J."/>
            <person name="Milhes M."/>
            <person name="Lampietro C."/>
            <person name="Lopez Roques C."/>
            <person name="Donnadieu C."/>
            <person name="Du K."/>
            <person name="Schartl M."/>
            <person name="Guiguen Y."/>
        </authorList>
    </citation>
    <scope>NUCLEOTIDE SEQUENCE [LARGE SCALE GENOMIC DNA]</scope>
    <source>
        <strain evidence="7">Hh-F2</strain>
        <tissue evidence="7">Blood</tissue>
    </source>
</reference>
<evidence type="ECO:0000256" key="1">
    <source>
        <dbReference type="ARBA" id="ARBA00014201"/>
    </source>
</evidence>
<protein>
    <recommendedName>
        <fullName evidence="1">Leucine-rich repeat-containing protein 41</fullName>
    </recommendedName>
</protein>
<keyword evidence="8" id="KW-1185">Reference proteome</keyword>
<feature type="region of interest" description="Disordered" evidence="6">
    <location>
        <begin position="317"/>
        <end position="337"/>
    </location>
</feature>
<dbReference type="Proteomes" id="UP001369086">
    <property type="component" value="Unassembled WGS sequence"/>
</dbReference>
<feature type="compositionally biased region" description="Polar residues" evidence="6">
    <location>
        <begin position="319"/>
        <end position="337"/>
    </location>
</feature>
<name>A0ABR0ZHN0_HUSHU</name>
<evidence type="ECO:0000313" key="7">
    <source>
        <dbReference type="EMBL" id="KAK6484298.1"/>
    </source>
</evidence>
<evidence type="ECO:0000256" key="6">
    <source>
        <dbReference type="SAM" id="MobiDB-lite"/>
    </source>
</evidence>
<proteinExistence type="predicted"/>
<evidence type="ECO:0000256" key="2">
    <source>
        <dbReference type="ARBA" id="ARBA00022553"/>
    </source>
</evidence>
<dbReference type="InterPro" id="IPR032675">
    <property type="entry name" value="LRR_dom_sf"/>
</dbReference>
<gene>
    <name evidence="7" type="ORF">HHUSO_G14041</name>
</gene>
<dbReference type="EMBL" id="JAHFZB010000011">
    <property type="protein sequence ID" value="KAK6484298.1"/>
    <property type="molecule type" value="Genomic_DNA"/>
</dbReference>
<evidence type="ECO:0000256" key="4">
    <source>
        <dbReference type="ARBA" id="ARBA00022737"/>
    </source>
</evidence>
<accession>A0ABR0ZHN0</accession>
<dbReference type="PANTHER" id="PTHR15354">
    <property type="entry name" value="MUF1"/>
    <property type="match status" value="1"/>
</dbReference>
<comment type="caution">
    <text evidence="7">The sequence shown here is derived from an EMBL/GenBank/DDBJ whole genome shotgun (WGS) entry which is preliminary data.</text>
</comment>
<dbReference type="PANTHER" id="PTHR15354:SF1">
    <property type="entry name" value="LEUCINE-RICH REPEAT-CONTAINING PROTEIN 41"/>
    <property type="match status" value="1"/>
</dbReference>
<keyword evidence="5" id="KW-0833">Ubl conjugation pathway</keyword>
<sequence>MANEDKAQSLVQLCAKSVCKDMGRLEQQVWDLPASLIEELLPFLNIFYLERIEEVAVRKGLSTTSVWLRIWMEVVKYKPLGSKPVKDWRQKFLEYLFHCVLLRKSLAEDNPRLQDPRFSALTLGARYVQRLTLSSHPYGAVRLATDELRPILEILQGTVTQLKLHHFSQRSHEASMKSMTLLLHRLIHHGSVHTLTIINCDKAIPFILIRVLRMSAGQLDLEMREDLGVCFCCDRESDVKLQSHGLQRRCCAQQEKETVATTKDSGKNSSGVLQPLPLQEGKGAANSCKRLSDNRFYTTHAKWPRLEQGVEAGECFNTLEPSTEGTPSHTATPQSSQDLGGERILFRSITALEVDLSSTIIPELQALLPSWVSLCSLDLFGNRFSEKSDLLKVVAALRSLCKRPEGSISALSIDSVFCPMPITAFMVNLLSTCPKLETLSLNFDVEEEDRLSPPQPIPIDISLTKLQVVFPDDPIQLQVFLSVLRIAQSLQHLHLSWTSNQGFGTLLLTLIESNPNLCWLTLKGANLSACQKEVICFLKNSSLQGVDFTDCRLFEKNKVEFLGKLVDAVKGSKTLKFLHLSKNRLGNKGLVTLAELFSGNPTSQIEHLNISANCILPDGLLEFGRLLEQQPPSSRLLLDLRQNPLDRDPGTAQQAMELLRRRCQVVGDLWNSRAAFADYASVM</sequence>
<dbReference type="SUPFAM" id="SSF52047">
    <property type="entry name" value="RNI-like"/>
    <property type="match status" value="1"/>
</dbReference>
<feature type="compositionally biased region" description="Polar residues" evidence="6">
    <location>
        <begin position="259"/>
        <end position="272"/>
    </location>
</feature>
<keyword evidence="3" id="KW-0433">Leucine-rich repeat</keyword>
<evidence type="ECO:0000256" key="3">
    <source>
        <dbReference type="ARBA" id="ARBA00022614"/>
    </source>
</evidence>
<feature type="region of interest" description="Disordered" evidence="6">
    <location>
        <begin position="258"/>
        <end position="284"/>
    </location>
</feature>
<dbReference type="InterPro" id="IPR026137">
    <property type="entry name" value="Leu_rpt_41"/>
</dbReference>
<evidence type="ECO:0000256" key="5">
    <source>
        <dbReference type="ARBA" id="ARBA00022786"/>
    </source>
</evidence>
<keyword evidence="2" id="KW-0597">Phosphoprotein</keyword>
<organism evidence="7 8">
    <name type="scientific">Huso huso</name>
    <name type="common">Beluga</name>
    <name type="synonym">Acipenser huso</name>
    <dbReference type="NCBI Taxonomy" id="61971"/>
    <lineage>
        <taxon>Eukaryota</taxon>
        <taxon>Metazoa</taxon>
        <taxon>Chordata</taxon>
        <taxon>Craniata</taxon>
        <taxon>Vertebrata</taxon>
        <taxon>Euteleostomi</taxon>
        <taxon>Actinopterygii</taxon>
        <taxon>Chondrostei</taxon>
        <taxon>Acipenseriformes</taxon>
        <taxon>Acipenseridae</taxon>
        <taxon>Huso</taxon>
    </lineage>
</organism>
<dbReference type="Gene3D" id="3.80.10.10">
    <property type="entry name" value="Ribonuclease Inhibitor"/>
    <property type="match status" value="2"/>
</dbReference>
<evidence type="ECO:0000313" key="8">
    <source>
        <dbReference type="Proteomes" id="UP001369086"/>
    </source>
</evidence>